<dbReference type="Pfam" id="PF07690">
    <property type="entry name" value="MFS_1"/>
    <property type="match status" value="1"/>
</dbReference>
<evidence type="ECO:0000313" key="8">
    <source>
        <dbReference type="EMBL" id="MCS4532705.1"/>
    </source>
</evidence>
<feature type="transmembrane region" description="Helical" evidence="6">
    <location>
        <begin position="299"/>
        <end position="325"/>
    </location>
</feature>
<organism evidence="8 9">
    <name type="scientific">Neisseria montereyensis</name>
    <dbReference type="NCBI Taxonomy" id="2973938"/>
    <lineage>
        <taxon>Bacteria</taxon>
        <taxon>Pseudomonadati</taxon>
        <taxon>Pseudomonadota</taxon>
        <taxon>Betaproteobacteria</taxon>
        <taxon>Neisseriales</taxon>
        <taxon>Neisseriaceae</taxon>
        <taxon>Neisseria</taxon>
    </lineage>
</organism>
<evidence type="ECO:0000256" key="4">
    <source>
        <dbReference type="ARBA" id="ARBA00022989"/>
    </source>
</evidence>
<protein>
    <submittedName>
        <fullName evidence="8">MFS transporter</fullName>
    </submittedName>
</protein>
<name>A0ABT2F9C8_9NEIS</name>
<feature type="transmembrane region" description="Helical" evidence="6">
    <location>
        <begin position="337"/>
        <end position="357"/>
    </location>
</feature>
<dbReference type="CDD" id="cd06174">
    <property type="entry name" value="MFS"/>
    <property type="match status" value="1"/>
</dbReference>
<feature type="transmembrane region" description="Helical" evidence="6">
    <location>
        <begin position="131"/>
        <end position="151"/>
    </location>
</feature>
<dbReference type="InterPro" id="IPR050189">
    <property type="entry name" value="MFS_Efflux_Transporters"/>
</dbReference>
<evidence type="ECO:0000313" key="9">
    <source>
        <dbReference type="Proteomes" id="UP001166947"/>
    </source>
</evidence>
<feature type="transmembrane region" description="Helical" evidence="6">
    <location>
        <begin position="45"/>
        <end position="66"/>
    </location>
</feature>
<feature type="transmembrane region" description="Helical" evidence="6">
    <location>
        <begin position="73"/>
        <end position="92"/>
    </location>
</feature>
<dbReference type="Proteomes" id="UP001166947">
    <property type="component" value="Unassembled WGS sequence"/>
</dbReference>
<dbReference type="PANTHER" id="PTHR43124:SF3">
    <property type="entry name" value="CHLORAMPHENICOL EFFLUX PUMP RV0191"/>
    <property type="match status" value="1"/>
</dbReference>
<evidence type="ECO:0000256" key="2">
    <source>
        <dbReference type="ARBA" id="ARBA00022475"/>
    </source>
</evidence>
<evidence type="ECO:0000256" key="3">
    <source>
        <dbReference type="ARBA" id="ARBA00022692"/>
    </source>
</evidence>
<sequence>MGNRWLKFLLLYLGGVSVSLSQLKIVPLQNEFSLTTGWSLTEISWLLSIFTVSGIFLSIFGGVLITKYGAKKILNLVMICTILGNLLGYFATSYLLLLLSRVIEGIAFSMIIMVGIVFINEWFRDNHRGMATGIWGTFAAAGTLIAMNLFLPLANASGLKAPWLLVAIIAAVLMLFYQIAIKEPDEEKKLDNVADTKLLKQAMSNKKIWLLAFAQGCMSFVLFSFINIYPLIYTQQYNISESMANQYAGYFGLFGIPFGALAGYLIDKTKKDRLVTIGSFLLMTLSTLFAIMLNSTGAIFLQLFLLAASTGLSSACIMIIAPNFLENKKLIGISISLINFVYYIGIFIGTPISTMIASWSGNWIPSILTLTFVNMIGLVIVAFLKYDHKQNMVKTI</sequence>
<evidence type="ECO:0000256" key="5">
    <source>
        <dbReference type="ARBA" id="ARBA00023136"/>
    </source>
</evidence>
<proteinExistence type="predicted"/>
<keyword evidence="3 6" id="KW-0812">Transmembrane</keyword>
<keyword evidence="5 6" id="KW-0472">Membrane</keyword>
<keyword evidence="9" id="KW-1185">Reference proteome</keyword>
<reference evidence="8" key="2">
    <citation type="journal article" date="2023" name="Curr. Microbiol.">
        <title>Neisseria montereyensis sp. nov., Isolated from Oropharynx of California Sea Lion (Zalophus californianus): Genomic, Phylogenetic, and Phenotypic Study.</title>
        <authorList>
            <person name="Volokhov D.V."/>
            <person name="Zagorodnyaya T.A."/>
            <person name="Furtak V.A."/>
            <person name="Nattanmai G."/>
            <person name="Randall L."/>
            <person name="Jose S."/>
            <person name="Gao Y."/>
            <person name="Gulland F.M."/>
            <person name="Eisenberg T."/>
            <person name="Delmonte P."/>
            <person name="Blom J."/>
            <person name="Mitchell K.K."/>
        </authorList>
    </citation>
    <scope>NUCLEOTIDE SEQUENCE</scope>
    <source>
        <strain evidence="8">CSL10203-ORH2</strain>
    </source>
</reference>
<dbReference type="InterPro" id="IPR036259">
    <property type="entry name" value="MFS_trans_sf"/>
</dbReference>
<feature type="transmembrane region" description="Helical" evidence="6">
    <location>
        <begin position="247"/>
        <end position="266"/>
    </location>
</feature>
<feature type="transmembrane region" description="Helical" evidence="6">
    <location>
        <begin position="98"/>
        <end position="119"/>
    </location>
</feature>
<accession>A0ABT2F9C8</accession>
<gene>
    <name evidence="8" type="ORF">NXS09_00095</name>
</gene>
<feature type="domain" description="Major facilitator superfamily (MFS) profile" evidence="7">
    <location>
        <begin position="3"/>
        <end position="389"/>
    </location>
</feature>
<dbReference type="PROSITE" id="PS50850">
    <property type="entry name" value="MFS"/>
    <property type="match status" value="1"/>
</dbReference>
<evidence type="ECO:0000256" key="6">
    <source>
        <dbReference type="SAM" id="Phobius"/>
    </source>
</evidence>
<dbReference type="Gene3D" id="1.20.1250.20">
    <property type="entry name" value="MFS general substrate transporter like domains"/>
    <property type="match status" value="2"/>
</dbReference>
<feature type="transmembrane region" description="Helical" evidence="6">
    <location>
        <begin position="273"/>
        <end position="293"/>
    </location>
</feature>
<reference evidence="8" key="1">
    <citation type="submission" date="2022-08" db="EMBL/GenBank/DDBJ databases">
        <authorList>
            <person name="Volokhov D.V."/>
            <person name="Furtak V.A."/>
            <person name="Zagorodnyaya T.A."/>
        </authorList>
    </citation>
    <scope>NUCLEOTIDE SEQUENCE</scope>
    <source>
        <strain evidence="8">CSL10203-ORH2</strain>
    </source>
</reference>
<evidence type="ECO:0000256" key="1">
    <source>
        <dbReference type="ARBA" id="ARBA00004651"/>
    </source>
</evidence>
<dbReference type="InterPro" id="IPR011701">
    <property type="entry name" value="MFS"/>
</dbReference>
<feature type="transmembrane region" description="Helical" evidence="6">
    <location>
        <begin position="363"/>
        <end position="384"/>
    </location>
</feature>
<evidence type="ECO:0000259" key="7">
    <source>
        <dbReference type="PROSITE" id="PS50850"/>
    </source>
</evidence>
<comment type="subcellular location">
    <subcellularLocation>
        <location evidence="1">Cell membrane</location>
        <topology evidence="1">Multi-pass membrane protein</topology>
    </subcellularLocation>
</comment>
<dbReference type="EMBL" id="JANUXW010000001">
    <property type="protein sequence ID" value="MCS4532705.1"/>
    <property type="molecule type" value="Genomic_DNA"/>
</dbReference>
<dbReference type="PANTHER" id="PTHR43124">
    <property type="entry name" value="PURINE EFFLUX PUMP PBUE"/>
    <property type="match status" value="1"/>
</dbReference>
<dbReference type="RefSeq" id="WP_259290542.1">
    <property type="nucleotide sequence ID" value="NZ_JANUXW010000001.1"/>
</dbReference>
<feature type="transmembrane region" description="Helical" evidence="6">
    <location>
        <begin position="208"/>
        <end position="232"/>
    </location>
</feature>
<keyword evidence="4 6" id="KW-1133">Transmembrane helix</keyword>
<keyword evidence="2" id="KW-1003">Cell membrane</keyword>
<feature type="transmembrane region" description="Helical" evidence="6">
    <location>
        <begin position="163"/>
        <end position="181"/>
    </location>
</feature>
<dbReference type="SUPFAM" id="SSF103473">
    <property type="entry name" value="MFS general substrate transporter"/>
    <property type="match status" value="1"/>
</dbReference>
<comment type="caution">
    <text evidence="8">The sequence shown here is derived from an EMBL/GenBank/DDBJ whole genome shotgun (WGS) entry which is preliminary data.</text>
</comment>
<dbReference type="InterPro" id="IPR020846">
    <property type="entry name" value="MFS_dom"/>
</dbReference>